<organism evidence="1">
    <name type="scientific">Lactobacillus delbrueckii subsp. lactis</name>
    <dbReference type="NCBI Taxonomy" id="29397"/>
    <lineage>
        <taxon>Bacteria</taxon>
        <taxon>Bacillati</taxon>
        <taxon>Bacillota</taxon>
        <taxon>Bacilli</taxon>
        <taxon>Lactobacillales</taxon>
        <taxon>Lactobacillaceae</taxon>
        <taxon>Lactobacillus</taxon>
    </lineage>
</organism>
<dbReference type="InterPro" id="IPR006439">
    <property type="entry name" value="HAD-SF_hydro_IA"/>
</dbReference>
<dbReference type="Gene3D" id="3.40.50.1000">
    <property type="entry name" value="HAD superfamily/HAD-like"/>
    <property type="match status" value="1"/>
</dbReference>
<dbReference type="OrthoDB" id="9797743at2"/>
<dbReference type="SFLD" id="SFLDG01129">
    <property type="entry name" value="C1.5:_HAD__Beta-PGM__Phosphata"/>
    <property type="match status" value="1"/>
</dbReference>
<dbReference type="AlphaFoldDB" id="A0A3G6K7J9"/>
<evidence type="ECO:0000313" key="1">
    <source>
        <dbReference type="EMBL" id="AZA16381.1"/>
    </source>
</evidence>
<dbReference type="InterPro" id="IPR036412">
    <property type="entry name" value="HAD-like_sf"/>
</dbReference>
<proteinExistence type="predicted"/>
<dbReference type="InterPro" id="IPR023214">
    <property type="entry name" value="HAD_sf"/>
</dbReference>
<protein>
    <submittedName>
        <fullName evidence="1">HAD family phosphatase</fullName>
    </submittedName>
</protein>
<dbReference type="SFLD" id="SFLDS00003">
    <property type="entry name" value="Haloacid_Dehalogenase"/>
    <property type="match status" value="1"/>
</dbReference>
<dbReference type="SUPFAM" id="SSF56784">
    <property type="entry name" value="HAD-like"/>
    <property type="match status" value="1"/>
</dbReference>
<dbReference type="PANTHER" id="PTHR18901">
    <property type="entry name" value="2-DEOXYGLUCOSE-6-PHOSPHATE PHOSPHATASE 2"/>
    <property type="match status" value="1"/>
</dbReference>
<name>A0A3G6K7J9_LACDL</name>
<accession>A0A3G6K7J9</accession>
<dbReference type="RefSeq" id="WP_003617433.1">
    <property type="nucleotide sequence ID" value="NZ_BJLO01000002.1"/>
</dbReference>
<dbReference type="Pfam" id="PF13419">
    <property type="entry name" value="HAD_2"/>
    <property type="match status" value="1"/>
</dbReference>
<dbReference type="NCBIfam" id="TIGR01509">
    <property type="entry name" value="HAD-SF-IA-v3"/>
    <property type="match status" value="1"/>
</dbReference>
<dbReference type="InterPro" id="IPR023198">
    <property type="entry name" value="PGP-like_dom2"/>
</dbReference>
<reference evidence="1" key="1">
    <citation type="submission" date="2018-07" db="EMBL/GenBank/DDBJ databases">
        <authorList>
            <person name="Somerville V."/>
        </authorList>
    </citation>
    <scope>NUCLEOTIDE SEQUENCE</scope>
    <source>
        <strain evidence="1">NWC_2_2</strain>
    </source>
</reference>
<dbReference type="InterPro" id="IPR041492">
    <property type="entry name" value="HAD_2"/>
</dbReference>
<dbReference type="PRINTS" id="PR00413">
    <property type="entry name" value="HADHALOGNASE"/>
</dbReference>
<gene>
    <name evidence="1" type="ORF">DQL93_07670</name>
</gene>
<dbReference type="Gene3D" id="1.10.150.240">
    <property type="entry name" value="Putative phosphatase, domain 2"/>
    <property type="match status" value="1"/>
</dbReference>
<dbReference type="EMBL" id="CP031023">
    <property type="protein sequence ID" value="AZA16381.1"/>
    <property type="molecule type" value="Genomic_DNA"/>
</dbReference>
<dbReference type="CDD" id="cd07505">
    <property type="entry name" value="HAD_BPGM-like"/>
    <property type="match status" value="1"/>
</dbReference>
<dbReference type="PANTHER" id="PTHR18901:SF38">
    <property type="entry name" value="PSEUDOURIDINE-5'-PHOSPHATASE"/>
    <property type="match status" value="1"/>
</dbReference>
<sequence length="231" mass="25959">MKGENMRVAGLKTDKQGIIFDMDGLLVNSEELYWQANIQAAREYKLGISDDAYLDLVGASVKAMDAFYEKYFPSDEVRQAFVKRTDDLVWEWTDQGKLKLKAGVKEALEHFNDLGLTVGIASNNYKSVVDHNLWVTGCRNSFDFIVTHDEVAEKKLRSKPFPDLYLAAQERSGLGKDQLLIFEDSSMGVEAAENAGIDCVMIPDIKPASAEDRARAQLICPDFFDFLKKIS</sequence>